<evidence type="ECO:0000313" key="3">
    <source>
        <dbReference type="EMBL" id="KAK0448210.1"/>
    </source>
</evidence>
<proteinExistence type="predicted"/>
<organism evidence="3 4">
    <name type="scientific">Armillaria borealis</name>
    <dbReference type="NCBI Taxonomy" id="47425"/>
    <lineage>
        <taxon>Eukaryota</taxon>
        <taxon>Fungi</taxon>
        <taxon>Dikarya</taxon>
        <taxon>Basidiomycota</taxon>
        <taxon>Agaricomycotina</taxon>
        <taxon>Agaricomycetes</taxon>
        <taxon>Agaricomycetidae</taxon>
        <taxon>Agaricales</taxon>
        <taxon>Marasmiineae</taxon>
        <taxon>Physalacriaceae</taxon>
        <taxon>Armillaria</taxon>
    </lineage>
</organism>
<dbReference type="AlphaFoldDB" id="A0AA39JSP0"/>
<gene>
    <name evidence="3" type="ORF">EV421DRAFT_1733341</name>
</gene>
<dbReference type="EMBL" id="JAUEPT010000010">
    <property type="protein sequence ID" value="KAK0448210.1"/>
    <property type="molecule type" value="Genomic_DNA"/>
</dbReference>
<protein>
    <submittedName>
        <fullName evidence="3">Uncharacterized protein</fullName>
    </submittedName>
</protein>
<evidence type="ECO:0000256" key="1">
    <source>
        <dbReference type="SAM" id="Coils"/>
    </source>
</evidence>
<keyword evidence="4" id="KW-1185">Reference proteome</keyword>
<evidence type="ECO:0000313" key="4">
    <source>
        <dbReference type="Proteomes" id="UP001175226"/>
    </source>
</evidence>
<accession>A0AA39JSP0</accession>
<feature type="coiled-coil region" evidence="1">
    <location>
        <begin position="88"/>
        <end position="147"/>
    </location>
</feature>
<sequence>MSSNKASTRTCKNTWPRNSTPLGILVMEHGAFIPPKSKKQQQKAHARSCSQDVIVISSDEDEQPVDKKPGQPLELEGVLKRLREYQETSAAKDTQEKAEHKLERYEEELEELHKESLQETSNTYEAQEQAEQKLAECKKELKEMCKGASRHTVTRKDASEIEDNATCTQYIANQSICIHSWFTAIRNEHWQEDYGFHYRAPMYNCPTCRKPVTTWLVEVYKLKSIVEKVAAMQGERNGEGSQSGDPWSTFFLPR</sequence>
<feature type="region of interest" description="Disordered" evidence="2">
    <location>
        <begin position="234"/>
        <end position="254"/>
    </location>
</feature>
<keyword evidence="1" id="KW-0175">Coiled coil</keyword>
<dbReference type="Proteomes" id="UP001175226">
    <property type="component" value="Unassembled WGS sequence"/>
</dbReference>
<feature type="compositionally biased region" description="Basic residues" evidence="2">
    <location>
        <begin position="36"/>
        <end position="46"/>
    </location>
</feature>
<feature type="region of interest" description="Disordered" evidence="2">
    <location>
        <begin position="1"/>
        <end position="71"/>
    </location>
</feature>
<comment type="caution">
    <text evidence="3">The sequence shown here is derived from an EMBL/GenBank/DDBJ whole genome shotgun (WGS) entry which is preliminary data.</text>
</comment>
<name>A0AA39JSP0_9AGAR</name>
<reference evidence="3" key="1">
    <citation type="submission" date="2023-06" db="EMBL/GenBank/DDBJ databases">
        <authorList>
            <consortium name="Lawrence Berkeley National Laboratory"/>
            <person name="Ahrendt S."/>
            <person name="Sahu N."/>
            <person name="Indic B."/>
            <person name="Wong-Bajracharya J."/>
            <person name="Merenyi Z."/>
            <person name="Ke H.-M."/>
            <person name="Monk M."/>
            <person name="Kocsube S."/>
            <person name="Drula E."/>
            <person name="Lipzen A."/>
            <person name="Balint B."/>
            <person name="Henrissat B."/>
            <person name="Andreopoulos B."/>
            <person name="Martin F.M."/>
            <person name="Harder C.B."/>
            <person name="Rigling D."/>
            <person name="Ford K.L."/>
            <person name="Foster G.D."/>
            <person name="Pangilinan J."/>
            <person name="Papanicolaou A."/>
            <person name="Barry K."/>
            <person name="LaButti K."/>
            <person name="Viragh M."/>
            <person name="Koriabine M."/>
            <person name="Yan M."/>
            <person name="Riley R."/>
            <person name="Champramary S."/>
            <person name="Plett K.L."/>
            <person name="Tsai I.J."/>
            <person name="Slot J."/>
            <person name="Sipos G."/>
            <person name="Plett J."/>
            <person name="Nagy L.G."/>
            <person name="Grigoriev I.V."/>
        </authorList>
    </citation>
    <scope>NUCLEOTIDE SEQUENCE</scope>
    <source>
        <strain evidence="3">FPL87.14</strain>
    </source>
</reference>
<feature type="compositionally biased region" description="Polar residues" evidence="2">
    <location>
        <begin position="1"/>
        <end position="21"/>
    </location>
</feature>
<evidence type="ECO:0000256" key="2">
    <source>
        <dbReference type="SAM" id="MobiDB-lite"/>
    </source>
</evidence>